<comment type="caution">
    <text evidence="1">The sequence shown here is derived from an EMBL/GenBank/DDBJ whole genome shotgun (WGS) entry which is preliminary data.</text>
</comment>
<name>A0A839H9C6_9GAMM</name>
<dbReference type="EMBL" id="JABVCQ010000008">
    <property type="protein sequence ID" value="MBB1125641.1"/>
    <property type="molecule type" value="Genomic_DNA"/>
</dbReference>
<dbReference type="Proteomes" id="UP000548632">
    <property type="component" value="Unassembled WGS sequence"/>
</dbReference>
<dbReference type="RefSeq" id="WP_182583185.1">
    <property type="nucleotide sequence ID" value="NZ_JABVCQ010000008.1"/>
</dbReference>
<keyword evidence="2" id="KW-1185">Reference proteome</keyword>
<dbReference type="AlphaFoldDB" id="A0A839H9C6"/>
<gene>
    <name evidence="1" type="ORF">HUK38_05255</name>
</gene>
<evidence type="ECO:0000313" key="2">
    <source>
        <dbReference type="Proteomes" id="UP000548632"/>
    </source>
</evidence>
<protein>
    <submittedName>
        <fullName evidence="1">Uncharacterized protein</fullName>
    </submittedName>
</protein>
<accession>A0A839H9C6</accession>
<proteinExistence type="predicted"/>
<evidence type="ECO:0000313" key="1">
    <source>
        <dbReference type="EMBL" id="MBB1125641.1"/>
    </source>
</evidence>
<sequence>MASLFGFNPPSHHQGLLDSLDNQVSPRPHVETDFATETANLTRANVLQDGKIALTGIADVNFGDVSALLR</sequence>
<reference evidence="1 2" key="1">
    <citation type="journal article" date="2020" name="Arch. Microbiol.">
        <title>The genome sequence of the giant phototrophic gammaproteobacterium Thiospirillum jenense gives insight into its physiological properties and phylogenetic relationships.</title>
        <authorList>
            <person name="Imhoff J.F."/>
            <person name="Meyer T.E."/>
            <person name="Kyndt J.A."/>
        </authorList>
    </citation>
    <scope>NUCLEOTIDE SEQUENCE [LARGE SCALE GENOMIC DNA]</scope>
    <source>
        <strain evidence="1 2">DSM 216</strain>
    </source>
</reference>
<organism evidence="1 2">
    <name type="scientific">Thiospirillum jenense</name>
    <dbReference type="NCBI Taxonomy" id="1653858"/>
    <lineage>
        <taxon>Bacteria</taxon>
        <taxon>Pseudomonadati</taxon>
        <taxon>Pseudomonadota</taxon>
        <taxon>Gammaproteobacteria</taxon>
        <taxon>Chromatiales</taxon>
        <taxon>Chromatiaceae</taxon>
        <taxon>Thiospirillum</taxon>
    </lineage>
</organism>